<organism evidence="2 3">
    <name type="scientific">Strongylus vulgaris</name>
    <name type="common">Blood worm</name>
    <dbReference type="NCBI Taxonomy" id="40348"/>
    <lineage>
        <taxon>Eukaryota</taxon>
        <taxon>Metazoa</taxon>
        <taxon>Ecdysozoa</taxon>
        <taxon>Nematoda</taxon>
        <taxon>Chromadorea</taxon>
        <taxon>Rhabditida</taxon>
        <taxon>Rhabditina</taxon>
        <taxon>Rhabditomorpha</taxon>
        <taxon>Strongyloidea</taxon>
        <taxon>Strongylidae</taxon>
        <taxon>Strongylus</taxon>
    </lineage>
</organism>
<dbReference type="EMBL" id="UYYB01109014">
    <property type="protein sequence ID" value="VDM80555.1"/>
    <property type="molecule type" value="Genomic_DNA"/>
</dbReference>
<protein>
    <submittedName>
        <fullName evidence="2">Uncharacterized protein</fullName>
    </submittedName>
</protein>
<feature type="compositionally biased region" description="Acidic residues" evidence="1">
    <location>
        <begin position="18"/>
        <end position="47"/>
    </location>
</feature>
<evidence type="ECO:0000313" key="2">
    <source>
        <dbReference type="EMBL" id="VDM80555.1"/>
    </source>
</evidence>
<evidence type="ECO:0000256" key="1">
    <source>
        <dbReference type="SAM" id="MobiDB-lite"/>
    </source>
</evidence>
<keyword evidence="3" id="KW-1185">Reference proteome</keyword>
<name>A0A3P7LD02_STRVU</name>
<dbReference type="Proteomes" id="UP000270094">
    <property type="component" value="Unassembled WGS sequence"/>
</dbReference>
<evidence type="ECO:0000313" key="3">
    <source>
        <dbReference type="Proteomes" id="UP000270094"/>
    </source>
</evidence>
<proteinExistence type="predicted"/>
<gene>
    <name evidence="2" type="ORF">SVUK_LOCUS15553</name>
</gene>
<dbReference type="AlphaFoldDB" id="A0A3P7LD02"/>
<feature type="region of interest" description="Disordered" evidence="1">
    <location>
        <begin position="1"/>
        <end position="52"/>
    </location>
</feature>
<feature type="compositionally biased region" description="Polar residues" evidence="1">
    <location>
        <begin position="1"/>
        <end position="11"/>
    </location>
</feature>
<reference evidence="2 3" key="1">
    <citation type="submission" date="2018-11" db="EMBL/GenBank/DDBJ databases">
        <authorList>
            <consortium name="Pathogen Informatics"/>
        </authorList>
    </citation>
    <scope>NUCLEOTIDE SEQUENCE [LARGE SCALE GENOMIC DNA]</scope>
</reference>
<sequence length="71" mass="8027">MILCRSLTSDYASHADTAEEDGTSNDADELDEDEDYDQDVDDEQVFEEDSKGAVLRDNLANLQTEINIKER</sequence>
<accession>A0A3P7LD02</accession>